<dbReference type="EMBL" id="DTAK01000012">
    <property type="protein sequence ID" value="HGU59016.1"/>
    <property type="molecule type" value="Genomic_DNA"/>
</dbReference>
<reference evidence="1" key="1">
    <citation type="journal article" date="2020" name="mSystems">
        <title>Genome- and Community-Level Interaction Insights into Carbon Utilization and Element Cycling Functions of Hydrothermarchaeota in Hydrothermal Sediment.</title>
        <authorList>
            <person name="Zhou Z."/>
            <person name="Liu Y."/>
            <person name="Xu W."/>
            <person name="Pan J."/>
            <person name="Luo Z.H."/>
            <person name="Li M."/>
        </authorList>
    </citation>
    <scope>NUCLEOTIDE SEQUENCE [LARGE SCALE GENOMIC DNA]</scope>
    <source>
        <strain evidence="3">SpSt-10</strain>
        <strain evidence="2">SpSt-62</strain>
        <strain evidence="1">SpSt-97</strain>
    </source>
</reference>
<protein>
    <submittedName>
        <fullName evidence="1">CooT family nickel-binding protein</fullName>
    </submittedName>
</protein>
<dbReference type="Pfam" id="PF10133">
    <property type="entry name" value="CooT"/>
    <property type="match status" value="1"/>
</dbReference>
<organism evidence="1">
    <name type="scientific">Geoglobus ahangari</name>
    <dbReference type="NCBI Taxonomy" id="113653"/>
    <lineage>
        <taxon>Archaea</taxon>
        <taxon>Methanobacteriati</taxon>
        <taxon>Methanobacteriota</taxon>
        <taxon>Archaeoglobi</taxon>
        <taxon>Archaeoglobales</taxon>
        <taxon>Archaeoglobaceae</taxon>
        <taxon>Geoglobus</taxon>
    </lineage>
</organism>
<sequence length="61" mass="7033">MCESKVVLRENGNEKILMEDVIKIEVEGKKLKMFGLLGEYKEIEGRIVLLDFKNHKIVVEG</sequence>
<comment type="caution">
    <text evidence="1">The sequence shown here is derived from an EMBL/GenBank/DDBJ whole genome shotgun (WGS) entry which is preliminary data.</text>
</comment>
<dbReference type="EMBL" id="DTPI01000032">
    <property type="protein sequence ID" value="HGE66723.1"/>
    <property type="molecule type" value="Genomic_DNA"/>
</dbReference>
<proteinExistence type="predicted"/>
<gene>
    <name evidence="3" type="ORF">ENL48_00990</name>
    <name evidence="2" type="ORF">ENT89_02215</name>
    <name evidence="1" type="ORF">ENX77_06385</name>
</gene>
<evidence type="ECO:0000313" key="3">
    <source>
        <dbReference type="EMBL" id="HHF47819.1"/>
    </source>
</evidence>
<name>A0A7C3YMW2_9EURY</name>
<accession>A0A7C3YMW2</accession>
<dbReference type="AlphaFoldDB" id="A0A7C3YMW2"/>
<evidence type="ECO:0000313" key="2">
    <source>
        <dbReference type="EMBL" id="HGU59016.1"/>
    </source>
</evidence>
<dbReference type="EMBL" id="DRUC01000015">
    <property type="protein sequence ID" value="HHF47819.1"/>
    <property type="molecule type" value="Genomic_DNA"/>
</dbReference>
<dbReference type="InterPro" id="IPR019300">
    <property type="entry name" value="CooT"/>
</dbReference>
<evidence type="ECO:0000313" key="1">
    <source>
        <dbReference type="EMBL" id="HGE66723.1"/>
    </source>
</evidence>